<keyword evidence="4" id="KW-0798">TonB box</keyword>
<dbReference type="InterPro" id="IPR012910">
    <property type="entry name" value="Plug_dom"/>
</dbReference>
<proteinExistence type="inferred from homology"/>
<reference evidence="8" key="1">
    <citation type="journal article" date="2019" name="Int. J. Syst. Evol. Microbiol.">
        <title>The Global Catalogue of Microorganisms (GCM) 10K type strain sequencing project: providing services to taxonomists for standard genome sequencing and annotation.</title>
        <authorList>
            <consortium name="The Broad Institute Genomics Platform"/>
            <consortium name="The Broad Institute Genome Sequencing Center for Infectious Disease"/>
            <person name="Wu L."/>
            <person name="Ma J."/>
        </authorList>
    </citation>
    <scope>NUCLEOTIDE SEQUENCE [LARGE SCALE GENOMIC DNA]</scope>
    <source>
        <strain evidence="8">CGMCC 1.12923</strain>
    </source>
</reference>
<evidence type="ECO:0000256" key="4">
    <source>
        <dbReference type="RuleBase" id="RU003357"/>
    </source>
</evidence>
<evidence type="ECO:0000256" key="3">
    <source>
        <dbReference type="ARBA" id="ARBA00023237"/>
    </source>
</evidence>
<protein>
    <submittedName>
        <fullName evidence="7">TonB-dependent receptor</fullName>
    </submittedName>
</protein>
<dbReference type="InterPro" id="IPR010104">
    <property type="entry name" value="TonB_rcpt_bac"/>
</dbReference>
<evidence type="ECO:0000313" key="8">
    <source>
        <dbReference type="Proteomes" id="UP000614272"/>
    </source>
</evidence>
<comment type="subcellular location">
    <subcellularLocation>
        <location evidence="1 4">Cell outer membrane</location>
    </subcellularLocation>
</comment>
<dbReference type="CDD" id="cd01347">
    <property type="entry name" value="ligand_gated_channel"/>
    <property type="match status" value="1"/>
</dbReference>
<dbReference type="PANTHER" id="PTHR40980:SF3">
    <property type="entry name" value="TONB-DEPENDENT RECEPTOR-LIKE BETA-BARREL DOMAIN-CONTAINING PROTEIN"/>
    <property type="match status" value="1"/>
</dbReference>
<dbReference type="PANTHER" id="PTHR40980">
    <property type="entry name" value="PLUG DOMAIN-CONTAINING PROTEIN"/>
    <property type="match status" value="1"/>
</dbReference>
<evidence type="ECO:0000256" key="2">
    <source>
        <dbReference type="ARBA" id="ARBA00023136"/>
    </source>
</evidence>
<keyword evidence="7" id="KW-0675">Receptor</keyword>
<dbReference type="Gene3D" id="3.55.50.30">
    <property type="match status" value="1"/>
</dbReference>
<comment type="similarity">
    <text evidence="4">Belongs to the TonB-dependent receptor family.</text>
</comment>
<dbReference type="SUPFAM" id="SSF56935">
    <property type="entry name" value="Porins"/>
    <property type="match status" value="1"/>
</dbReference>
<dbReference type="NCBIfam" id="TIGR01782">
    <property type="entry name" value="TonB-Xanth-Caul"/>
    <property type="match status" value="1"/>
</dbReference>
<feature type="domain" description="TonB-dependent receptor-like beta-barrel" evidence="5">
    <location>
        <begin position="512"/>
        <end position="950"/>
    </location>
</feature>
<organism evidence="7 8">
    <name type="scientific">Lacimicrobium alkaliphilum</name>
    <dbReference type="NCBI Taxonomy" id="1526571"/>
    <lineage>
        <taxon>Bacteria</taxon>
        <taxon>Pseudomonadati</taxon>
        <taxon>Pseudomonadota</taxon>
        <taxon>Gammaproteobacteria</taxon>
        <taxon>Alteromonadales</taxon>
        <taxon>Alteromonadaceae</taxon>
        <taxon>Lacimicrobium</taxon>
    </lineage>
</organism>
<evidence type="ECO:0000259" key="5">
    <source>
        <dbReference type="Pfam" id="PF00593"/>
    </source>
</evidence>
<name>A0ABQ1RG70_9ALTE</name>
<sequence>MVDLYVDKAESCMKYAVSISLLVLMLIYGNPVLAGPDTTYPVNIESSSLSEALNELARQTGKVLVAPTEILPDTSVVSLQGHFTLAEALSRLLHQSDVEPRLRDNMILLVRSPEPQTPLPIEAPTATAANQSELMDTIIVRGYRDSLSASQMRKRSNVLGSDTIFAEDIADFPELNLGDALQRLPGMIAERDNGETRQLGLRGLGPNFVRVQINHVESLATFNSIFDHRGSASRSRNFDFNIFAAELFRQIDVEKTYTAKQDEGGIAGTINLITPRPFDFDQSQAAVSIKQAYNEQSNAFTPRFSALFSASGEQAGGLLSVAYSETNTFESGHRDWGWRTFSRSASGPDLSLPQKAALADGRLVGPTVASYTFARREQRRLGLTTSLQWSVSEALQLSFDNLYASLDSTDHEYNLANQNMQGVTALDYDRHNTVQFARFEQADIRSEAKYSEVQTEFWSSIVDLSYRINKDVSLHLSGSQTRSDFFSPVHDKIFLQAPGRAFGFDYREHQRAPARQYDFDLADRQHWQLHRADVREDQIRNRFLSLNADLTWHLDAQYSVEFGGQYKGFISQGFERRDDVRDLNELGLGYVTAPVNMPSHPDFVVADVNKSFAGILEQGLQGRISRQPFDRTLGAESNRLGTAFELEEETFGLYAQLNIEINDLRGNLGLRWLDTRFSSSGESLITSESSSSGDNLTLTPLSFASGYQQWLPSLNLAWDVSDNLTLRFSASRNLSRPGISDLRATADVSIPDNRVDQGNPELRPFVARSLDFGAEIYFGQVDFVGLSLYYKDLDSYIVNQTRLVDFDQLNLPVSLLTEDRKGQLFSLSQPFNGDGGVIRGAELSSRFEFVPGVGMLANYTFAQGKTQYGINGRQIDGPLLYLSKHTYNLTLYLEYARGGVRISTTFRDRYFTEVDNINDFHGVNALQFVDASLFFKLSENVKLTLDALNLSDEDIDVFADPEANRPLVNTRSGRRWQLGLSLAF</sequence>
<evidence type="ECO:0000313" key="7">
    <source>
        <dbReference type="EMBL" id="GGD69432.1"/>
    </source>
</evidence>
<dbReference type="EMBL" id="BMGJ01000010">
    <property type="protein sequence ID" value="GGD69432.1"/>
    <property type="molecule type" value="Genomic_DNA"/>
</dbReference>
<dbReference type="InterPro" id="IPR000531">
    <property type="entry name" value="Beta-barrel_TonB"/>
</dbReference>
<dbReference type="Gene3D" id="2.170.130.10">
    <property type="entry name" value="TonB-dependent receptor, plug domain"/>
    <property type="match status" value="1"/>
</dbReference>
<dbReference type="Pfam" id="PF07715">
    <property type="entry name" value="Plug"/>
    <property type="match status" value="1"/>
</dbReference>
<gene>
    <name evidence="7" type="ORF">GCM10011357_25620</name>
</gene>
<dbReference type="Pfam" id="PF00593">
    <property type="entry name" value="TonB_dep_Rec_b-barrel"/>
    <property type="match status" value="1"/>
</dbReference>
<keyword evidence="8" id="KW-1185">Reference proteome</keyword>
<dbReference type="RefSeq" id="WP_099035222.1">
    <property type="nucleotide sequence ID" value="NZ_BMGJ01000010.1"/>
</dbReference>
<dbReference type="Gene3D" id="2.40.170.20">
    <property type="entry name" value="TonB-dependent receptor, beta-barrel domain"/>
    <property type="match status" value="1"/>
</dbReference>
<keyword evidence="3" id="KW-0998">Cell outer membrane</keyword>
<dbReference type="InterPro" id="IPR036942">
    <property type="entry name" value="Beta-barrel_TonB_sf"/>
</dbReference>
<feature type="domain" description="TonB-dependent receptor plug" evidence="6">
    <location>
        <begin position="162"/>
        <end position="269"/>
    </location>
</feature>
<comment type="caution">
    <text evidence="7">The sequence shown here is derived from an EMBL/GenBank/DDBJ whole genome shotgun (WGS) entry which is preliminary data.</text>
</comment>
<dbReference type="Proteomes" id="UP000614272">
    <property type="component" value="Unassembled WGS sequence"/>
</dbReference>
<evidence type="ECO:0000259" key="6">
    <source>
        <dbReference type="Pfam" id="PF07715"/>
    </source>
</evidence>
<dbReference type="InterPro" id="IPR037066">
    <property type="entry name" value="Plug_dom_sf"/>
</dbReference>
<keyword evidence="2 4" id="KW-0472">Membrane</keyword>
<accession>A0ABQ1RG70</accession>
<evidence type="ECO:0000256" key="1">
    <source>
        <dbReference type="ARBA" id="ARBA00004442"/>
    </source>
</evidence>